<dbReference type="SUPFAM" id="SSF46600">
    <property type="entry name" value="C-terminal UvrC-binding domain of UvrB"/>
    <property type="match status" value="1"/>
</dbReference>
<dbReference type="EMBL" id="SACY01000001">
    <property type="protein sequence ID" value="RVU26700.1"/>
    <property type="molecule type" value="Genomic_DNA"/>
</dbReference>
<dbReference type="Proteomes" id="UP000282832">
    <property type="component" value="Unassembled WGS sequence"/>
</dbReference>
<dbReference type="GO" id="GO:0004518">
    <property type="term" value="F:nuclease activity"/>
    <property type="evidence" value="ECO:0007669"/>
    <property type="project" value="InterPro"/>
</dbReference>
<dbReference type="PROSITE" id="PS51658">
    <property type="entry name" value="BFN"/>
    <property type="match status" value="1"/>
</dbReference>
<proteinExistence type="predicted"/>
<dbReference type="InterPro" id="IPR003729">
    <property type="entry name" value="Bi_nuclease_dom"/>
</dbReference>
<dbReference type="OrthoDB" id="9788698at2"/>
<dbReference type="RefSeq" id="WP_127802252.1">
    <property type="nucleotide sequence ID" value="NZ_SACY01000001.1"/>
</dbReference>
<dbReference type="InterPro" id="IPR036876">
    <property type="entry name" value="UVR_dom_sf"/>
</dbReference>
<evidence type="ECO:0000256" key="1">
    <source>
        <dbReference type="ARBA" id="ARBA00023236"/>
    </source>
</evidence>
<reference evidence="4 5" key="1">
    <citation type="submission" date="2019-01" db="EMBL/GenBank/DDBJ databases">
        <authorList>
            <person name="Chen W.-M."/>
        </authorList>
    </citation>
    <scope>NUCLEOTIDE SEQUENCE [LARGE SCALE GENOMIC DNA]</scope>
    <source>
        <strain evidence="4 5">FSY-15</strain>
    </source>
</reference>
<gene>
    <name evidence="4" type="ORF">EOJ36_01510</name>
</gene>
<evidence type="ECO:0000259" key="3">
    <source>
        <dbReference type="PROSITE" id="PS51658"/>
    </source>
</evidence>
<dbReference type="InterPro" id="IPR001943">
    <property type="entry name" value="UVR_dom"/>
</dbReference>
<keyword evidence="1" id="KW-0742">SOS response</keyword>
<keyword evidence="5" id="KW-1185">Reference proteome</keyword>
<dbReference type="Pfam" id="PF02577">
    <property type="entry name" value="BFN_dom"/>
    <property type="match status" value="1"/>
</dbReference>
<evidence type="ECO:0000313" key="4">
    <source>
        <dbReference type="EMBL" id="RVU26700.1"/>
    </source>
</evidence>
<feature type="domain" description="UVR" evidence="2">
    <location>
        <begin position="152"/>
        <end position="187"/>
    </location>
</feature>
<name>A0A437PWT6_9BACT</name>
<feature type="domain" description="BFN" evidence="3">
    <location>
        <begin position="2"/>
        <end position="137"/>
    </location>
</feature>
<accession>A0A437PWT6</accession>
<dbReference type="PANTHER" id="PTHR15160:SF1">
    <property type="entry name" value="VON HIPPEL-LINDAU DISEASE TUMOR SUPPRESSOR"/>
    <property type="match status" value="1"/>
</dbReference>
<dbReference type="PANTHER" id="PTHR15160">
    <property type="entry name" value="VON HIPPEL-LINDAU PROTEIN"/>
    <property type="match status" value="1"/>
</dbReference>
<keyword evidence="1" id="KW-0227">DNA damage</keyword>
<evidence type="ECO:0000313" key="5">
    <source>
        <dbReference type="Proteomes" id="UP000282832"/>
    </source>
</evidence>
<sequence length="187" mass="21340">MEKQLSLSVVSLSPSDLGSNSYILLMKCNEIDQYVFPIIIGQLEAQVISILLEGLEVVRPLTHQLIYKILEEAELQIDKVEIVDFKQGIFYSNLSLKGEFKNIELDARPSDSIALAIQANSKIYIKEQLLKEICIPMEDNLLEESIDEIEKPLNLVDLEKQLQSAIDKEDYEVAANLRDQIEKFKNK</sequence>
<organism evidence="4 5">
    <name type="scientific">Sandaracinomonas limnophila</name>
    <dbReference type="NCBI Taxonomy" id="1862386"/>
    <lineage>
        <taxon>Bacteria</taxon>
        <taxon>Pseudomonadati</taxon>
        <taxon>Bacteroidota</taxon>
        <taxon>Cytophagia</taxon>
        <taxon>Cytophagales</taxon>
        <taxon>Flectobacillaceae</taxon>
        <taxon>Sandaracinomonas</taxon>
    </lineage>
</organism>
<dbReference type="GO" id="GO:0009432">
    <property type="term" value="P:SOS response"/>
    <property type="evidence" value="ECO:0007669"/>
    <property type="project" value="UniProtKB-KW"/>
</dbReference>
<dbReference type="PROSITE" id="PS50151">
    <property type="entry name" value="UVR"/>
    <property type="match status" value="1"/>
</dbReference>
<dbReference type="InterPro" id="IPR036104">
    <property type="entry name" value="BFN_sf"/>
</dbReference>
<evidence type="ECO:0000259" key="2">
    <source>
        <dbReference type="PROSITE" id="PS50151"/>
    </source>
</evidence>
<protein>
    <submittedName>
        <fullName evidence="4">Bifunctional nuclease</fullName>
    </submittedName>
</protein>
<dbReference type="Pfam" id="PF02151">
    <property type="entry name" value="UVR"/>
    <property type="match status" value="1"/>
</dbReference>
<dbReference type="AlphaFoldDB" id="A0A437PWT6"/>
<dbReference type="SUPFAM" id="SSF103256">
    <property type="entry name" value="Hypothetical protein TM0160"/>
    <property type="match status" value="1"/>
</dbReference>
<comment type="caution">
    <text evidence="4">The sequence shown here is derived from an EMBL/GenBank/DDBJ whole genome shotgun (WGS) entry which is preliminary data.</text>
</comment>
<dbReference type="Gene3D" id="4.10.860.10">
    <property type="entry name" value="UVR domain"/>
    <property type="match status" value="1"/>
</dbReference>
<dbReference type="Gene3D" id="3.10.690.10">
    <property type="entry name" value="Bifunctional nuclease domain"/>
    <property type="match status" value="1"/>
</dbReference>